<dbReference type="Proteomes" id="UP000814033">
    <property type="component" value="Unassembled WGS sequence"/>
</dbReference>
<proteinExistence type="predicted"/>
<comment type="caution">
    <text evidence="1">The sequence shown here is derived from an EMBL/GenBank/DDBJ whole genome shotgun (WGS) entry which is preliminary data.</text>
</comment>
<name>A0ACB8RWZ8_9AGAM</name>
<reference evidence="1" key="1">
    <citation type="submission" date="2021-02" db="EMBL/GenBank/DDBJ databases">
        <authorList>
            <consortium name="DOE Joint Genome Institute"/>
            <person name="Ahrendt S."/>
            <person name="Looney B.P."/>
            <person name="Miyauchi S."/>
            <person name="Morin E."/>
            <person name="Drula E."/>
            <person name="Courty P.E."/>
            <person name="Chicoki N."/>
            <person name="Fauchery L."/>
            <person name="Kohler A."/>
            <person name="Kuo A."/>
            <person name="Labutti K."/>
            <person name="Pangilinan J."/>
            <person name="Lipzen A."/>
            <person name="Riley R."/>
            <person name="Andreopoulos W."/>
            <person name="He G."/>
            <person name="Johnson J."/>
            <person name="Barry K.W."/>
            <person name="Grigoriev I.V."/>
            <person name="Nagy L."/>
            <person name="Hibbett D."/>
            <person name="Henrissat B."/>
            <person name="Matheny P.B."/>
            <person name="Labbe J."/>
            <person name="Martin F."/>
        </authorList>
    </citation>
    <scope>NUCLEOTIDE SEQUENCE</scope>
    <source>
        <strain evidence="1">FP105234-sp</strain>
    </source>
</reference>
<sequence length="602" mass="66397">MANMDPKPSARQSQMDKLDAQLADLKIQRNALAPISILPDELLGEIFVNCAVTDDVFSTASVSISLVCRRWASVASSHAKLWSYVGHYSPADWSRTNLRLRRSKEHPLTCDFSIAGENSAWDVSTVLLAHGHRVRHLNIHTAVDRDGLETAFAHIETLPMLNTLSLSLDAGEHYDLPGFMLDGGAPQLRNISLYGIGFTGWNHLSNLTELKLCQRADGNALLPAPSFGEFSSFLRRSPQLRTLKLDHFLPHTIAIDISIDGENAVIDLPHLESLQLTDSLEQMQSLLQVLTIPSSTSLNIIGGDAGDVWFPNDVVDLAKCIRLHLRNPGAPTLRFLGIYLSVGLRGHTVITADPASGDGEHAHFSLSARLSTGSTGRGVIYKILDSIPLDSVTYLHATQNPGPMDQPEVSHTIWRAIYQRLPRVEVVRTPIDEYMVQVVQGLVGAVQRGARGLSGKKKRRAEQAGLAPPSRLELVASPVKHPDTALQVLWFSALDALLTVYKSMDAPFKLSGVPLGTLSIQGVLSSRLEVHRFRERLHSRVGQLVIDGRPWDPVTWRKMLKQARRERRALTVKYGEDRDEPLSSDSEPEVSAGGAAEYFDYF</sequence>
<evidence type="ECO:0000313" key="1">
    <source>
        <dbReference type="EMBL" id="KAI0048789.1"/>
    </source>
</evidence>
<protein>
    <submittedName>
        <fullName evidence="1">Uncharacterized protein</fullName>
    </submittedName>
</protein>
<gene>
    <name evidence="1" type="ORF">FA95DRAFT_1516858</name>
</gene>
<organism evidence="1 2">
    <name type="scientific">Auriscalpium vulgare</name>
    <dbReference type="NCBI Taxonomy" id="40419"/>
    <lineage>
        <taxon>Eukaryota</taxon>
        <taxon>Fungi</taxon>
        <taxon>Dikarya</taxon>
        <taxon>Basidiomycota</taxon>
        <taxon>Agaricomycotina</taxon>
        <taxon>Agaricomycetes</taxon>
        <taxon>Russulales</taxon>
        <taxon>Auriscalpiaceae</taxon>
        <taxon>Auriscalpium</taxon>
    </lineage>
</organism>
<dbReference type="EMBL" id="MU275881">
    <property type="protein sequence ID" value="KAI0048789.1"/>
    <property type="molecule type" value="Genomic_DNA"/>
</dbReference>
<evidence type="ECO:0000313" key="2">
    <source>
        <dbReference type="Proteomes" id="UP000814033"/>
    </source>
</evidence>
<accession>A0ACB8RWZ8</accession>
<keyword evidence="2" id="KW-1185">Reference proteome</keyword>
<reference evidence="1" key="2">
    <citation type="journal article" date="2022" name="New Phytol.">
        <title>Evolutionary transition to the ectomycorrhizal habit in the genomes of a hyperdiverse lineage of mushroom-forming fungi.</title>
        <authorList>
            <person name="Looney B."/>
            <person name="Miyauchi S."/>
            <person name="Morin E."/>
            <person name="Drula E."/>
            <person name="Courty P.E."/>
            <person name="Kohler A."/>
            <person name="Kuo A."/>
            <person name="LaButti K."/>
            <person name="Pangilinan J."/>
            <person name="Lipzen A."/>
            <person name="Riley R."/>
            <person name="Andreopoulos W."/>
            <person name="He G."/>
            <person name="Johnson J."/>
            <person name="Nolan M."/>
            <person name="Tritt A."/>
            <person name="Barry K.W."/>
            <person name="Grigoriev I.V."/>
            <person name="Nagy L.G."/>
            <person name="Hibbett D."/>
            <person name="Henrissat B."/>
            <person name="Matheny P.B."/>
            <person name="Labbe J."/>
            <person name="Martin F.M."/>
        </authorList>
    </citation>
    <scope>NUCLEOTIDE SEQUENCE</scope>
    <source>
        <strain evidence="1">FP105234-sp</strain>
    </source>
</reference>